<keyword evidence="1" id="KW-0808">Transferase</keyword>
<dbReference type="CDD" id="cd04301">
    <property type="entry name" value="NAT_SF"/>
    <property type="match status" value="1"/>
</dbReference>
<dbReference type="SUPFAM" id="SSF55729">
    <property type="entry name" value="Acyl-CoA N-acyltransferases (Nat)"/>
    <property type="match status" value="1"/>
</dbReference>
<dbReference type="STRING" id="630515.SAMN04489812_2330"/>
<dbReference type="InterPro" id="IPR050769">
    <property type="entry name" value="NAT_camello-type"/>
</dbReference>
<evidence type="ECO:0000313" key="3">
    <source>
        <dbReference type="EMBL" id="SDS57532.1"/>
    </source>
</evidence>
<dbReference type="PANTHER" id="PTHR13947:SF37">
    <property type="entry name" value="LD18367P"/>
    <property type="match status" value="1"/>
</dbReference>
<feature type="domain" description="N-acetyltransferase" evidence="2">
    <location>
        <begin position="3"/>
        <end position="170"/>
    </location>
</feature>
<name>A0A1H1TB98_9ACTN</name>
<dbReference type="Gene3D" id="3.40.630.30">
    <property type="match status" value="1"/>
</dbReference>
<keyword evidence="3" id="KW-0687">Ribonucleoprotein</keyword>
<gene>
    <name evidence="3" type="ORF">SAMN04489812_2330</name>
</gene>
<dbReference type="EMBL" id="LT629772">
    <property type="protein sequence ID" value="SDS57532.1"/>
    <property type="molecule type" value="Genomic_DNA"/>
</dbReference>
<organism evidence="3 4">
    <name type="scientific">Microlunatus soli</name>
    <dbReference type="NCBI Taxonomy" id="630515"/>
    <lineage>
        <taxon>Bacteria</taxon>
        <taxon>Bacillati</taxon>
        <taxon>Actinomycetota</taxon>
        <taxon>Actinomycetes</taxon>
        <taxon>Propionibacteriales</taxon>
        <taxon>Propionibacteriaceae</taxon>
        <taxon>Microlunatus</taxon>
    </lineage>
</organism>
<dbReference type="Pfam" id="PF00583">
    <property type="entry name" value="Acetyltransf_1"/>
    <property type="match status" value="1"/>
</dbReference>
<dbReference type="GO" id="GO:0005840">
    <property type="term" value="C:ribosome"/>
    <property type="evidence" value="ECO:0007669"/>
    <property type="project" value="UniProtKB-KW"/>
</dbReference>
<accession>A0A1H1TB98</accession>
<evidence type="ECO:0000259" key="2">
    <source>
        <dbReference type="PROSITE" id="PS51186"/>
    </source>
</evidence>
<dbReference type="OrthoDB" id="9799092at2"/>
<sequence length="178" mass="19812">MTVTTRDATSRDQDHLARALFAAWQWRHPWDEQAFQDHRRSGGPDSYLDDFGRRAGDAGIVAEEVTDAGPQFAGAAWYRFFAADDHRAGFVAEDVPELVLAVDHRMRGRGVGSRLLRQLVAVAGQRGIRGLSLHVSNENRAAAGLYRSLGFELLHRHDDRGAVMFRATVPAEDDVRTC</sequence>
<dbReference type="InterPro" id="IPR016181">
    <property type="entry name" value="Acyl_CoA_acyltransferase"/>
</dbReference>
<dbReference type="InterPro" id="IPR000182">
    <property type="entry name" value="GNAT_dom"/>
</dbReference>
<reference evidence="3 4" key="1">
    <citation type="submission" date="2016-10" db="EMBL/GenBank/DDBJ databases">
        <authorList>
            <person name="de Groot N.N."/>
        </authorList>
    </citation>
    <scope>NUCLEOTIDE SEQUENCE [LARGE SCALE GENOMIC DNA]</scope>
    <source>
        <strain evidence="3 4">DSM 21800</strain>
    </source>
</reference>
<protein>
    <submittedName>
        <fullName evidence="3">Ribosomal protein S18 acetylase RimI</fullName>
    </submittedName>
</protein>
<dbReference type="PROSITE" id="PS51186">
    <property type="entry name" value="GNAT"/>
    <property type="match status" value="1"/>
</dbReference>
<dbReference type="AlphaFoldDB" id="A0A1H1TB98"/>
<evidence type="ECO:0000256" key="1">
    <source>
        <dbReference type="ARBA" id="ARBA00022679"/>
    </source>
</evidence>
<dbReference type="GO" id="GO:0008080">
    <property type="term" value="F:N-acetyltransferase activity"/>
    <property type="evidence" value="ECO:0007669"/>
    <property type="project" value="InterPro"/>
</dbReference>
<evidence type="ECO:0000313" key="4">
    <source>
        <dbReference type="Proteomes" id="UP000199103"/>
    </source>
</evidence>
<keyword evidence="3" id="KW-0689">Ribosomal protein</keyword>
<keyword evidence="4" id="KW-1185">Reference proteome</keyword>
<dbReference type="Proteomes" id="UP000199103">
    <property type="component" value="Chromosome I"/>
</dbReference>
<dbReference type="RefSeq" id="WP_157683394.1">
    <property type="nucleotide sequence ID" value="NZ_LT629772.1"/>
</dbReference>
<proteinExistence type="predicted"/>
<dbReference type="PANTHER" id="PTHR13947">
    <property type="entry name" value="GNAT FAMILY N-ACETYLTRANSFERASE"/>
    <property type="match status" value="1"/>
</dbReference>